<dbReference type="AlphaFoldDB" id="A0A6B0XVA5"/>
<evidence type="ECO:0000313" key="2">
    <source>
        <dbReference type="EMBL" id="MXY32601.1"/>
    </source>
</evidence>
<feature type="region of interest" description="Disordered" evidence="1">
    <location>
        <begin position="1"/>
        <end position="66"/>
    </location>
</feature>
<name>A0A6B0XVA5_9RHOB</name>
<gene>
    <name evidence="2" type="ORF">F4Y60_00605</name>
</gene>
<proteinExistence type="predicted"/>
<feature type="compositionally biased region" description="Polar residues" evidence="1">
    <location>
        <begin position="41"/>
        <end position="66"/>
    </location>
</feature>
<comment type="caution">
    <text evidence="2">The sequence shown here is derived from an EMBL/GenBank/DDBJ whole genome shotgun (WGS) entry which is preliminary data.</text>
</comment>
<accession>A0A6B0XVA5</accession>
<sequence>MFPRDARKARTDGRRADSKTVIAPAAGGDRQLLPTLLKPSMSGTPNRKSLNMTSPTPSTDTATMFGSSAPPLTMTLGTIYESHIGSNVALRVRWIRGYEDPGGCGLALPVSAMEMEGQGPAASPLFAGQDKTRRPRLALLHGEALALTTSTDA</sequence>
<reference evidence="2" key="1">
    <citation type="submission" date="2019-09" db="EMBL/GenBank/DDBJ databases">
        <title>Characterisation of the sponge microbiome using genome-centric metagenomics.</title>
        <authorList>
            <person name="Engelberts J.P."/>
            <person name="Robbins S.J."/>
            <person name="De Goeij J.M."/>
            <person name="Aranda M."/>
            <person name="Bell S.C."/>
            <person name="Webster N.S."/>
        </authorList>
    </citation>
    <scope>NUCLEOTIDE SEQUENCE</scope>
    <source>
        <strain evidence="2">SB0664_bin_43</strain>
    </source>
</reference>
<feature type="compositionally biased region" description="Basic and acidic residues" evidence="1">
    <location>
        <begin position="1"/>
        <end position="18"/>
    </location>
</feature>
<protein>
    <submittedName>
        <fullName evidence="2">Uncharacterized protein</fullName>
    </submittedName>
</protein>
<organism evidence="2">
    <name type="scientific">Boseongicola sp. SB0664_bin_43</name>
    <dbReference type="NCBI Taxonomy" id="2604844"/>
    <lineage>
        <taxon>Bacteria</taxon>
        <taxon>Pseudomonadati</taxon>
        <taxon>Pseudomonadota</taxon>
        <taxon>Alphaproteobacteria</taxon>
        <taxon>Rhodobacterales</taxon>
        <taxon>Paracoccaceae</taxon>
        <taxon>Boseongicola</taxon>
    </lineage>
</organism>
<dbReference type="EMBL" id="VXRY01000024">
    <property type="protein sequence ID" value="MXY32601.1"/>
    <property type="molecule type" value="Genomic_DNA"/>
</dbReference>
<evidence type="ECO:0000256" key="1">
    <source>
        <dbReference type="SAM" id="MobiDB-lite"/>
    </source>
</evidence>